<feature type="transmembrane region" description="Helical" evidence="1">
    <location>
        <begin position="30"/>
        <end position="47"/>
    </location>
</feature>
<organism evidence="2 3">
    <name type="scientific">Dufourea novaeangliae</name>
    <name type="common">Sweat bee</name>
    <dbReference type="NCBI Taxonomy" id="178035"/>
    <lineage>
        <taxon>Eukaryota</taxon>
        <taxon>Metazoa</taxon>
        <taxon>Ecdysozoa</taxon>
        <taxon>Arthropoda</taxon>
        <taxon>Hexapoda</taxon>
        <taxon>Insecta</taxon>
        <taxon>Pterygota</taxon>
        <taxon>Neoptera</taxon>
        <taxon>Endopterygota</taxon>
        <taxon>Hymenoptera</taxon>
        <taxon>Apocrita</taxon>
        <taxon>Aculeata</taxon>
        <taxon>Apoidea</taxon>
        <taxon>Anthophila</taxon>
        <taxon>Halictidae</taxon>
        <taxon>Rophitinae</taxon>
        <taxon>Dufourea</taxon>
    </lineage>
</organism>
<keyword evidence="1" id="KW-1133">Transmembrane helix</keyword>
<reference evidence="2 3" key="1">
    <citation type="submission" date="2015-07" db="EMBL/GenBank/DDBJ databases">
        <title>The genome of Dufourea novaeangliae.</title>
        <authorList>
            <person name="Pan H."/>
            <person name="Kapheim K."/>
        </authorList>
    </citation>
    <scope>NUCLEOTIDE SEQUENCE [LARGE SCALE GENOMIC DNA]</scope>
    <source>
        <strain evidence="2">0120121106</strain>
        <tissue evidence="2">Whole body</tissue>
    </source>
</reference>
<keyword evidence="3" id="KW-1185">Reference proteome</keyword>
<evidence type="ECO:0000313" key="3">
    <source>
        <dbReference type="Proteomes" id="UP000076502"/>
    </source>
</evidence>
<protein>
    <submittedName>
        <fullName evidence="2">Uncharacterized protein</fullName>
    </submittedName>
</protein>
<accession>A0A154PNS7</accession>
<dbReference type="EMBL" id="KQ434981">
    <property type="protein sequence ID" value="KZC13114.1"/>
    <property type="molecule type" value="Genomic_DNA"/>
</dbReference>
<gene>
    <name evidence="2" type="ORF">WN55_05537</name>
</gene>
<name>A0A154PNS7_DUFNO</name>
<sequence>MHKQSLIASKADTRKRFLSIVLDQFRSRRLFLSVAQIFIVIATSRLMQRDRVKRRLKAYELISYGKAGDR</sequence>
<evidence type="ECO:0000313" key="2">
    <source>
        <dbReference type="EMBL" id="KZC13114.1"/>
    </source>
</evidence>
<evidence type="ECO:0000256" key="1">
    <source>
        <dbReference type="SAM" id="Phobius"/>
    </source>
</evidence>
<keyword evidence="1" id="KW-0812">Transmembrane</keyword>
<keyword evidence="1" id="KW-0472">Membrane</keyword>
<dbReference type="AlphaFoldDB" id="A0A154PNS7"/>
<dbReference type="Proteomes" id="UP000076502">
    <property type="component" value="Unassembled WGS sequence"/>
</dbReference>
<proteinExistence type="predicted"/>